<dbReference type="Proteomes" id="UP001500683">
    <property type="component" value="Unassembled WGS sequence"/>
</dbReference>
<reference evidence="2" key="1">
    <citation type="journal article" date="2019" name="Int. J. Syst. Evol. Microbiol.">
        <title>The Global Catalogue of Microorganisms (GCM) 10K type strain sequencing project: providing services to taxonomists for standard genome sequencing and annotation.</title>
        <authorList>
            <consortium name="The Broad Institute Genomics Platform"/>
            <consortium name="The Broad Institute Genome Sequencing Center for Infectious Disease"/>
            <person name="Wu L."/>
            <person name="Ma J."/>
        </authorList>
    </citation>
    <scope>NUCLEOTIDE SEQUENCE [LARGE SCALE GENOMIC DNA]</scope>
    <source>
        <strain evidence="2">JCM 16702</strain>
    </source>
</reference>
<proteinExistence type="predicted"/>
<protein>
    <submittedName>
        <fullName evidence="1">Uncharacterized protein</fullName>
    </submittedName>
</protein>
<organism evidence="1 2">
    <name type="scientific">Actinomadura miaoliensis</name>
    <dbReference type="NCBI Taxonomy" id="430685"/>
    <lineage>
        <taxon>Bacteria</taxon>
        <taxon>Bacillati</taxon>
        <taxon>Actinomycetota</taxon>
        <taxon>Actinomycetes</taxon>
        <taxon>Streptosporangiales</taxon>
        <taxon>Thermomonosporaceae</taxon>
        <taxon>Actinomadura</taxon>
    </lineage>
</organism>
<dbReference type="EMBL" id="BAAAZG010000039">
    <property type="protein sequence ID" value="GAA4085622.1"/>
    <property type="molecule type" value="Genomic_DNA"/>
</dbReference>
<evidence type="ECO:0000313" key="2">
    <source>
        <dbReference type="Proteomes" id="UP001500683"/>
    </source>
</evidence>
<sequence length="68" mass="6922">MGGDMVELSCGLPPGPDFADLSVLAENAAQGEADAQGGHGRLQPSGPFVGIAADLLPQLTRSNGVYRK</sequence>
<comment type="caution">
    <text evidence="1">The sequence shown here is derived from an EMBL/GenBank/DDBJ whole genome shotgun (WGS) entry which is preliminary data.</text>
</comment>
<evidence type="ECO:0000313" key="1">
    <source>
        <dbReference type="EMBL" id="GAA4085622.1"/>
    </source>
</evidence>
<accession>A0ABP7WD64</accession>
<name>A0ABP7WD64_9ACTN</name>
<keyword evidence="2" id="KW-1185">Reference proteome</keyword>
<gene>
    <name evidence="1" type="ORF">GCM10022214_52020</name>
</gene>